<dbReference type="PANTHER" id="PTHR39173:SF1">
    <property type="entry name" value="ACETYLTRANSFERASE"/>
    <property type="match status" value="1"/>
</dbReference>
<dbReference type="EMBL" id="AJWZ01007288">
    <property type="protein sequence ID" value="EKC57326.1"/>
    <property type="molecule type" value="Genomic_DNA"/>
</dbReference>
<comment type="caution">
    <text evidence="2">The sequence shown here is derived from an EMBL/GenBank/DDBJ whole genome shotgun (WGS) entry which is preliminary data.</text>
</comment>
<dbReference type="AlphaFoldDB" id="K1TDQ0"/>
<sequence>MKRWQGGKIMQLREANVNDKEAIIQMYNEYMKSELIPEIDRFEGVRDFEKINQLSFSEWIDDLEKNKHEENLPETYSPHTLYLAINDKNEIVGAIGIRWKQVPILMTYGGLIGYSIRPSQRGKGYASEMLRLALEKLKNTDVDKILITCKDFNLAYKKSNKKKMDGILESVYANKEDGYNYLR</sequence>
<dbReference type="PROSITE" id="PS51186">
    <property type="entry name" value="GNAT"/>
    <property type="match status" value="1"/>
</dbReference>
<dbReference type="PANTHER" id="PTHR39173">
    <property type="entry name" value="ACETYLTRANSFERASE"/>
    <property type="match status" value="1"/>
</dbReference>
<dbReference type="SUPFAM" id="SSF55729">
    <property type="entry name" value="Acyl-CoA N-acyltransferases (Nat)"/>
    <property type="match status" value="1"/>
</dbReference>
<keyword evidence="2" id="KW-0808">Transferase</keyword>
<dbReference type="Gene3D" id="3.40.630.30">
    <property type="match status" value="1"/>
</dbReference>
<reference evidence="2" key="1">
    <citation type="journal article" date="2013" name="Environ. Microbiol.">
        <title>Microbiota from the distal guts of lean and obese adolescents exhibit partial functional redundancy besides clear differences in community structure.</title>
        <authorList>
            <person name="Ferrer M."/>
            <person name="Ruiz A."/>
            <person name="Lanza F."/>
            <person name="Haange S.B."/>
            <person name="Oberbach A."/>
            <person name="Till H."/>
            <person name="Bargiela R."/>
            <person name="Campoy C."/>
            <person name="Segura M.T."/>
            <person name="Richter M."/>
            <person name="von Bergen M."/>
            <person name="Seifert J."/>
            <person name="Suarez A."/>
        </authorList>
    </citation>
    <scope>NUCLEOTIDE SEQUENCE</scope>
</reference>
<name>K1TDQ0_9ZZZZ</name>
<dbReference type="InterPro" id="IPR000182">
    <property type="entry name" value="GNAT_dom"/>
</dbReference>
<protein>
    <submittedName>
        <fullName evidence="2">Acetyltransferase, GNAT family</fullName>
    </submittedName>
</protein>
<dbReference type="Pfam" id="PF00583">
    <property type="entry name" value="Acetyltransf_1"/>
    <property type="match status" value="1"/>
</dbReference>
<feature type="domain" description="N-acetyltransferase" evidence="1">
    <location>
        <begin position="10"/>
        <end position="183"/>
    </location>
</feature>
<evidence type="ECO:0000313" key="2">
    <source>
        <dbReference type="EMBL" id="EKC57326.1"/>
    </source>
</evidence>
<gene>
    <name evidence="2" type="ORF">OBE_10589</name>
</gene>
<accession>K1TDQ0</accession>
<feature type="non-terminal residue" evidence="2">
    <location>
        <position position="183"/>
    </location>
</feature>
<dbReference type="GO" id="GO:0016747">
    <property type="term" value="F:acyltransferase activity, transferring groups other than amino-acyl groups"/>
    <property type="evidence" value="ECO:0007669"/>
    <property type="project" value="InterPro"/>
</dbReference>
<dbReference type="InterPro" id="IPR016181">
    <property type="entry name" value="Acyl_CoA_acyltransferase"/>
</dbReference>
<dbReference type="CDD" id="cd04301">
    <property type="entry name" value="NAT_SF"/>
    <property type="match status" value="1"/>
</dbReference>
<organism evidence="2">
    <name type="scientific">human gut metagenome</name>
    <dbReference type="NCBI Taxonomy" id="408170"/>
    <lineage>
        <taxon>unclassified sequences</taxon>
        <taxon>metagenomes</taxon>
        <taxon>organismal metagenomes</taxon>
    </lineage>
</organism>
<proteinExistence type="predicted"/>
<evidence type="ECO:0000259" key="1">
    <source>
        <dbReference type="PROSITE" id="PS51186"/>
    </source>
</evidence>